<proteinExistence type="predicted"/>
<evidence type="ECO:0000313" key="2">
    <source>
        <dbReference type="Proteomes" id="UP000466445"/>
    </source>
</evidence>
<keyword evidence="2" id="KW-1185">Reference proteome</keyword>
<name>A0A7I7SXZ4_9MYCO</name>
<dbReference type="Proteomes" id="UP000466445">
    <property type="component" value="Chromosome"/>
</dbReference>
<evidence type="ECO:0000313" key="1">
    <source>
        <dbReference type="EMBL" id="BBY60686.1"/>
    </source>
</evidence>
<gene>
    <name evidence="1" type="ORF">MSAR_38220</name>
</gene>
<reference evidence="1 2" key="1">
    <citation type="journal article" date="2019" name="Emerg. Microbes Infect.">
        <title>Comprehensive subspecies identification of 175 nontuberculous mycobacteria species based on 7547 genomic profiles.</title>
        <authorList>
            <person name="Matsumoto Y."/>
            <person name="Kinjo T."/>
            <person name="Motooka D."/>
            <person name="Nabeya D."/>
            <person name="Jung N."/>
            <person name="Uechi K."/>
            <person name="Horii T."/>
            <person name="Iida T."/>
            <person name="Fujita J."/>
            <person name="Nakamura S."/>
        </authorList>
    </citation>
    <scope>NUCLEOTIDE SEQUENCE [LARGE SCALE GENOMIC DNA]</scope>
    <source>
        <strain evidence="1 2">JCM 30395</strain>
    </source>
</reference>
<dbReference type="EMBL" id="AP022595">
    <property type="protein sequence ID" value="BBY60686.1"/>
    <property type="molecule type" value="Genomic_DNA"/>
</dbReference>
<organism evidence="1 2">
    <name type="scientific">Mycolicibacterium sarraceniae</name>
    <dbReference type="NCBI Taxonomy" id="1534348"/>
    <lineage>
        <taxon>Bacteria</taxon>
        <taxon>Bacillati</taxon>
        <taxon>Actinomycetota</taxon>
        <taxon>Actinomycetes</taxon>
        <taxon>Mycobacteriales</taxon>
        <taxon>Mycobacteriaceae</taxon>
        <taxon>Mycolicibacterium</taxon>
    </lineage>
</organism>
<dbReference type="KEGG" id="msar:MSAR_38220"/>
<sequence>MHCWDATDAIGANEPIEQTLAVEGVDEFVDEVLPGPSRLIPACGQVDVTVRAPISDPLLSLWCRRSPDRVHVEGNILAPQCFLRRVEF</sequence>
<dbReference type="AlphaFoldDB" id="A0A7I7SXZ4"/>
<protein>
    <submittedName>
        <fullName evidence="1">Uncharacterized protein</fullName>
    </submittedName>
</protein>
<accession>A0A7I7SXZ4</accession>